<evidence type="ECO:0000256" key="6">
    <source>
        <dbReference type="ARBA" id="ARBA00072405"/>
    </source>
</evidence>
<dbReference type="GO" id="GO:0030010">
    <property type="term" value="P:establishment of cell polarity"/>
    <property type="evidence" value="ECO:0007669"/>
    <property type="project" value="UniProtKB-ARBA"/>
</dbReference>
<dbReference type="Pfam" id="PF00025">
    <property type="entry name" value="Arf"/>
    <property type="match status" value="1"/>
</dbReference>
<proteinExistence type="inferred from homology"/>
<evidence type="ECO:0000313" key="11">
    <source>
        <dbReference type="Ensembl" id="ENSNFUP00015009578.1"/>
    </source>
</evidence>
<dbReference type="GO" id="GO:0003924">
    <property type="term" value="F:GTPase activity"/>
    <property type="evidence" value="ECO:0007669"/>
    <property type="project" value="InterPro"/>
</dbReference>
<dbReference type="AlphaFoldDB" id="A0A8C6KYS6"/>
<dbReference type="SMART" id="SM00178">
    <property type="entry name" value="SAR"/>
    <property type="match status" value="1"/>
</dbReference>
<organism evidence="11 12">
    <name type="scientific">Nothobranchius furzeri</name>
    <name type="common">Turquoise killifish</name>
    <dbReference type="NCBI Taxonomy" id="105023"/>
    <lineage>
        <taxon>Eukaryota</taxon>
        <taxon>Metazoa</taxon>
        <taxon>Chordata</taxon>
        <taxon>Craniata</taxon>
        <taxon>Vertebrata</taxon>
        <taxon>Euteleostomi</taxon>
        <taxon>Actinopterygii</taxon>
        <taxon>Neopterygii</taxon>
        <taxon>Teleostei</taxon>
        <taxon>Neoteleostei</taxon>
        <taxon>Acanthomorphata</taxon>
        <taxon>Ovalentaria</taxon>
        <taxon>Atherinomorphae</taxon>
        <taxon>Cyprinodontiformes</taxon>
        <taxon>Nothobranchiidae</taxon>
        <taxon>Nothobranchius</taxon>
    </lineage>
</organism>
<dbReference type="Proteomes" id="UP000694548">
    <property type="component" value="Chromosome sgr06"/>
</dbReference>
<dbReference type="InterPro" id="IPR027417">
    <property type="entry name" value="P-loop_NTPase"/>
</dbReference>
<keyword evidence="3 8" id="KW-0342">GTP-binding</keyword>
<dbReference type="InterPro" id="IPR005225">
    <property type="entry name" value="Small_GTP-bd"/>
</dbReference>
<evidence type="ECO:0000256" key="7">
    <source>
        <dbReference type="ARBA" id="ARBA00077764"/>
    </source>
</evidence>
<evidence type="ECO:0000256" key="9">
    <source>
        <dbReference type="PIRSR" id="PIRSR606689-2"/>
    </source>
</evidence>
<sequence length="225" mass="25106">DLLWGSLGPRKRPNTGRQHRSHSRTKGRGRRDPFHISVTGTHASQPQKQVQVLMLGLDGSGKTSLLYKLKYNENVVTVPTAGFTVESLEIDGKSPELTVWDVGGQRKMRPHWRHYYYETAGLMFAVDSQNERRLDEARKELHRVATKETDSLRGVPLVVLANKQALPDALSPQSLSVKLDLRGGCGGPGVVRPALLSQHWDGTGRRFHEDGLSDEDPFQTDSGRH</sequence>
<comment type="similarity">
    <text evidence="1">Belongs to the small GTPase superfamily. Arf family.</text>
</comment>
<evidence type="ECO:0000256" key="10">
    <source>
        <dbReference type="SAM" id="MobiDB-lite"/>
    </source>
</evidence>
<evidence type="ECO:0000256" key="5">
    <source>
        <dbReference type="ARBA" id="ARBA00061881"/>
    </source>
</evidence>
<dbReference type="SUPFAM" id="SSF52540">
    <property type="entry name" value="P-loop containing nucleoside triphosphate hydrolases"/>
    <property type="match status" value="1"/>
</dbReference>
<feature type="binding site" evidence="8">
    <location>
        <position position="104"/>
    </location>
    <ligand>
        <name>GTP</name>
        <dbReference type="ChEBI" id="CHEBI:37565"/>
    </ligand>
</feature>
<evidence type="ECO:0000256" key="4">
    <source>
        <dbReference type="ARBA" id="ARBA00054077"/>
    </source>
</evidence>
<accession>A0A8C6KYS6</accession>
<reference evidence="11" key="3">
    <citation type="submission" date="2025-09" db="UniProtKB">
        <authorList>
            <consortium name="Ensembl"/>
        </authorList>
    </citation>
    <scope>IDENTIFICATION</scope>
</reference>
<reference evidence="11" key="1">
    <citation type="submission" date="2014-08" db="EMBL/GenBank/DDBJ databases">
        <authorList>
            <person name="Senf B."/>
            <person name="Petzold A."/>
            <person name="Downie B.R."/>
            <person name="Koch P."/>
            <person name="Platzer M."/>
        </authorList>
    </citation>
    <scope>NUCLEOTIDE SEQUENCE [LARGE SCALE GENOMIC DNA]</scope>
    <source>
        <strain evidence="11">GRZ</strain>
    </source>
</reference>
<dbReference type="SMART" id="SM00177">
    <property type="entry name" value="ARF"/>
    <property type="match status" value="1"/>
</dbReference>
<dbReference type="GeneTree" id="ENSGT00940000165275"/>
<keyword evidence="9" id="KW-0479">Metal-binding</keyword>
<keyword evidence="12" id="KW-1185">Reference proteome</keyword>
<dbReference type="CDD" id="cd00878">
    <property type="entry name" value="Arf_Arl"/>
    <property type="match status" value="1"/>
</dbReference>
<dbReference type="Gene3D" id="3.40.50.300">
    <property type="entry name" value="P-loop containing nucleotide triphosphate hydrolases"/>
    <property type="match status" value="1"/>
</dbReference>
<comment type="subunit">
    <text evidence="5">Interacts with ARL14EP.</text>
</comment>
<dbReference type="PANTHER" id="PTHR11711">
    <property type="entry name" value="ADP RIBOSYLATION FACTOR-RELATED"/>
    <property type="match status" value="1"/>
</dbReference>
<feature type="binding site" evidence="9">
    <location>
        <position position="80"/>
    </location>
    <ligand>
        <name>Mg(2+)</name>
        <dbReference type="ChEBI" id="CHEBI:18420"/>
    </ligand>
</feature>
<dbReference type="GO" id="GO:0005525">
    <property type="term" value="F:GTP binding"/>
    <property type="evidence" value="ECO:0007669"/>
    <property type="project" value="UniProtKB-KW"/>
</dbReference>
<keyword evidence="2 8" id="KW-0547">Nucleotide-binding</keyword>
<dbReference type="InterPro" id="IPR006689">
    <property type="entry name" value="Small_GTPase_ARF/SAR"/>
</dbReference>
<evidence type="ECO:0000256" key="2">
    <source>
        <dbReference type="ARBA" id="ARBA00022741"/>
    </source>
</evidence>
<evidence type="ECO:0000256" key="8">
    <source>
        <dbReference type="PIRSR" id="PIRSR606689-1"/>
    </source>
</evidence>
<feature type="compositionally biased region" description="Basic residues" evidence="10">
    <location>
        <begin position="9"/>
        <end position="29"/>
    </location>
</feature>
<name>A0A8C6KYS6_NOTFU</name>
<feature type="binding site" evidence="8">
    <location>
        <begin position="56"/>
        <end position="63"/>
    </location>
    <ligand>
        <name>GTP</name>
        <dbReference type="ChEBI" id="CHEBI:37565"/>
    </ligand>
</feature>
<feature type="binding site" evidence="9">
    <location>
        <position position="63"/>
    </location>
    <ligand>
        <name>Mg(2+)</name>
        <dbReference type="ChEBI" id="CHEBI:18420"/>
    </ligand>
</feature>
<dbReference type="PRINTS" id="PR00449">
    <property type="entry name" value="RASTRNSFRMNG"/>
</dbReference>
<dbReference type="Ensembl" id="ENSNFUT00015010062.1">
    <property type="protein sequence ID" value="ENSNFUP00015009578.1"/>
    <property type="gene ID" value="ENSNFUG00015004652.1"/>
</dbReference>
<dbReference type="NCBIfam" id="TIGR00231">
    <property type="entry name" value="small_GTP"/>
    <property type="match status" value="1"/>
</dbReference>
<dbReference type="GO" id="GO:0046872">
    <property type="term" value="F:metal ion binding"/>
    <property type="evidence" value="ECO:0007669"/>
    <property type="project" value="UniProtKB-KW"/>
</dbReference>
<feature type="region of interest" description="Disordered" evidence="10">
    <location>
        <begin position="1"/>
        <end position="34"/>
    </location>
</feature>
<dbReference type="FunFam" id="3.40.50.300:FF:000412">
    <property type="entry name" value="ADP-ribosylation factor 1"/>
    <property type="match status" value="1"/>
</dbReference>
<evidence type="ECO:0000256" key="1">
    <source>
        <dbReference type="ARBA" id="ARBA00010290"/>
    </source>
</evidence>
<keyword evidence="9" id="KW-0460">Magnesium</keyword>
<dbReference type="PROSITE" id="PS51417">
    <property type="entry name" value="ARF"/>
    <property type="match status" value="1"/>
</dbReference>
<evidence type="ECO:0000313" key="12">
    <source>
        <dbReference type="Proteomes" id="UP000694548"/>
    </source>
</evidence>
<evidence type="ECO:0000256" key="3">
    <source>
        <dbReference type="ARBA" id="ARBA00023134"/>
    </source>
</evidence>
<feature type="region of interest" description="Disordered" evidence="10">
    <location>
        <begin position="206"/>
        <end position="225"/>
    </location>
</feature>
<dbReference type="InterPro" id="IPR024156">
    <property type="entry name" value="Small_GTPase_ARF"/>
</dbReference>
<comment type="function">
    <text evidence="4">GTPase that recruits MYO1E to MHC class II-containing vesicles via the effector protein ARL14EP and hence controls the movement of these vesicles along the actin cytoskeleton in dendritic cells.</text>
</comment>
<protein>
    <recommendedName>
        <fullName evidence="6">ADP-ribosylation factor-like protein 14</fullName>
    </recommendedName>
    <alternativeName>
        <fullName evidence="7">ADP-ribosylation factor 7</fullName>
    </alternativeName>
</protein>
<reference evidence="11" key="2">
    <citation type="submission" date="2025-08" db="UniProtKB">
        <authorList>
            <consortium name="Ensembl"/>
        </authorList>
    </citation>
    <scope>IDENTIFICATION</scope>
</reference>